<evidence type="ECO:0000313" key="2">
    <source>
        <dbReference type="Proteomes" id="UP001642405"/>
    </source>
</evidence>
<dbReference type="EMBL" id="CAWUHB010000092">
    <property type="protein sequence ID" value="CAK7235006.1"/>
    <property type="molecule type" value="Genomic_DNA"/>
</dbReference>
<keyword evidence="2" id="KW-1185">Reference proteome</keyword>
<dbReference type="PANTHER" id="PTHR43756">
    <property type="entry name" value="CHOLINE MONOOXYGENASE, CHLOROPLASTIC"/>
    <property type="match status" value="1"/>
</dbReference>
<dbReference type="Proteomes" id="UP001642405">
    <property type="component" value="Unassembled WGS sequence"/>
</dbReference>
<name>A0ABP0CUN6_9PEZI</name>
<organism evidence="1 2">
    <name type="scientific">Sporothrix curviconia</name>
    <dbReference type="NCBI Taxonomy" id="1260050"/>
    <lineage>
        <taxon>Eukaryota</taxon>
        <taxon>Fungi</taxon>
        <taxon>Dikarya</taxon>
        <taxon>Ascomycota</taxon>
        <taxon>Pezizomycotina</taxon>
        <taxon>Sordariomycetes</taxon>
        <taxon>Sordariomycetidae</taxon>
        <taxon>Ophiostomatales</taxon>
        <taxon>Ophiostomataceae</taxon>
        <taxon>Sporothrix</taxon>
    </lineage>
</organism>
<dbReference type="SUPFAM" id="SSF55961">
    <property type="entry name" value="Bet v1-like"/>
    <property type="match status" value="1"/>
</dbReference>
<sequence length="73" mass="8341">MVPISATLTKIENETYRHNNATDEAFDAIIKFYQQVLDEDKTLCDEAQKNLNNGVYITGELHPDKEKRATVVE</sequence>
<dbReference type="Gene3D" id="3.90.380.10">
    <property type="entry name" value="Naphthalene 1,2-dioxygenase Alpha Subunit, Chain A, domain 1"/>
    <property type="match status" value="1"/>
</dbReference>
<dbReference type="CDD" id="cd00680">
    <property type="entry name" value="RHO_alpha_C"/>
    <property type="match status" value="1"/>
</dbReference>
<comment type="caution">
    <text evidence="1">The sequence shown here is derived from an EMBL/GenBank/DDBJ whole genome shotgun (WGS) entry which is preliminary data.</text>
</comment>
<protein>
    <submittedName>
        <fullName evidence="1">Uncharacterized protein</fullName>
    </submittedName>
</protein>
<evidence type="ECO:0000313" key="1">
    <source>
        <dbReference type="EMBL" id="CAK7235006.1"/>
    </source>
</evidence>
<reference evidence="1 2" key="1">
    <citation type="submission" date="2024-01" db="EMBL/GenBank/DDBJ databases">
        <authorList>
            <person name="Allen C."/>
            <person name="Tagirdzhanova G."/>
        </authorList>
    </citation>
    <scope>NUCLEOTIDE SEQUENCE [LARGE SCALE GENOMIC DNA]</scope>
</reference>
<accession>A0ABP0CUN6</accession>
<proteinExistence type="predicted"/>
<dbReference type="PANTHER" id="PTHR43756:SF5">
    <property type="entry name" value="CHOLINE MONOOXYGENASE, CHLOROPLASTIC"/>
    <property type="match status" value="1"/>
</dbReference>
<dbReference type="InterPro" id="IPR001663">
    <property type="entry name" value="Rng_hydr_dOase-A"/>
</dbReference>
<gene>
    <name evidence="1" type="ORF">SCUCBS95973_009124</name>
</gene>